<sequence>MTYKTRQAVEMRSDKGLQQALVDARGLCNSFEFESEFQEPEVRPQKKIEYDYEVIDEALPKKIQAKLLFYFFFFILDVKISCLQERSEEQGSHLYTLHPLNF</sequence>
<evidence type="ECO:0000313" key="1">
    <source>
        <dbReference type="EMBL" id="GBN13009.1"/>
    </source>
</evidence>
<dbReference type="OrthoDB" id="6694091at2759"/>
<reference evidence="1 2" key="1">
    <citation type="journal article" date="2019" name="Sci. Rep.">
        <title>Orb-weaving spider Araneus ventricosus genome elucidates the spidroin gene catalogue.</title>
        <authorList>
            <person name="Kono N."/>
            <person name="Nakamura H."/>
            <person name="Ohtoshi R."/>
            <person name="Moran D.A.P."/>
            <person name="Shinohara A."/>
            <person name="Yoshida Y."/>
            <person name="Fujiwara M."/>
            <person name="Mori M."/>
            <person name="Tomita M."/>
            <person name="Arakawa K."/>
        </authorList>
    </citation>
    <scope>NUCLEOTIDE SEQUENCE [LARGE SCALE GENOMIC DNA]</scope>
</reference>
<organism evidence="1 2">
    <name type="scientific">Araneus ventricosus</name>
    <name type="common">Orbweaver spider</name>
    <name type="synonym">Epeira ventricosa</name>
    <dbReference type="NCBI Taxonomy" id="182803"/>
    <lineage>
        <taxon>Eukaryota</taxon>
        <taxon>Metazoa</taxon>
        <taxon>Ecdysozoa</taxon>
        <taxon>Arthropoda</taxon>
        <taxon>Chelicerata</taxon>
        <taxon>Arachnida</taxon>
        <taxon>Araneae</taxon>
        <taxon>Araneomorphae</taxon>
        <taxon>Entelegynae</taxon>
        <taxon>Araneoidea</taxon>
        <taxon>Araneidae</taxon>
        <taxon>Araneus</taxon>
    </lineage>
</organism>
<keyword evidence="2" id="KW-1185">Reference proteome</keyword>
<name>A0A4Y2LES4_ARAVE</name>
<evidence type="ECO:0000313" key="2">
    <source>
        <dbReference type="Proteomes" id="UP000499080"/>
    </source>
</evidence>
<proteinExistence type="predicted"/>
<dbReference type="EMBL" id="BGPR01005747">
    <property type="protein sequence ID" value="GBN13009.1"/>
    <property type="molecule type" value="Genomic_DNA"/>
</dbReference>
<dbReference type="Proteomes" id="UP000499080">
    <property type="component" value="Unassembled WGS sequence"/>
</dbReference>
<comment type="caution">
    <text evidence="1">The sequence shown here is derived from an EMBL/GenBank/DDBJ whole genome shotgun (WGS) entry which is preliminary data.</text>
</comment>
<accession>A0A4Y2LES4</accession>
<gene>
    <name evidence="1" type="ORF">AVEN_185199_1</name>
</gene>
<protein>
    <submittedName>
        <fullName evidence="1">Uncharacterized protein</fullName>
    </submittedName>
</protein>
<dbReference type="AlphaFoldDB" id="A0A4Y2LES4"/>